<name>A0A6J7IBH4_9ZZZZ</name>
<sequence length="43" mass="3863">MVAGATVPVPGCSVVVDASAGTVVSVPTGDPAEPSVVVAAAAG</sequence>
<protein>
    <submittedName>
        <fullName evidence="1">Unannotated protein</fullName>
    </submittedName>
</protein>
<reference evidence="1" key="1">
    <citation type="submission" date="2020-05" db="EMBL/GenBank/DDBJ databases">
        <authorList>
            <person name="Chiriac C."/>
            <person name="Salcher M."/>
            <person name="Ghai R."/>
            <person name="Kavagutti S V."/>
        </authorList>
    </citation>
    <scope>NUCLEOTIDE SEQUENCE</scope>
</reference>
<organism evidence="1">
    <name type="scientific">freshwater metagenome</name>
    <dbReference type="NCBI Taxonomy" id="449393"/>
    <lineage>
        <taxon>unclassified sequences</taxon>
        <taxon>metagenomes</taxon>
        <taxon>ecological metagenomes</taxon>
    </lineage>
</organism>
<gene>
    <name evidence="1" type="ORF">UFOPK3609_01801</name>
</gene>
<evidence type="ECO:0000313" key="1">
    <source>
        <dbReference type="EMBL" id="CAB4928463.1"/>
    </source>
</evidence>
<accession>A0A6J7IBH4</accession>
<dbReference type="AlphaFoldDB" id="A0A6J7IBH4"/>
<proteinExistence type="predicted"/>
<dbReference type="EMBL" id="CAFBMQ010000331">
    <property type="protein sequence ID" value="CAB4928463.1"/>
    <property type="molecule type" value="Genomic_DNA"/>
</dbReference>